<dbReference type="EMBL" id="PKLZ01000009">
    <property type="protein sequence ID" value="PLW81975.1"/>
    <property type="molecule type" value="Genomic_DNA"/>
</dbReference>
<keyword evidence="24" id="KW-1185">Reference proteome</keyword>
<keyword evidence="13" id="KW-0413">Isomerase</keyword>
<evidence type="ECO:0000259" key="21">
    <source>
        <dbReference type="PROSITE" id="PS51171"/>
    </source>
</evidence>
<comment type="pathway">
    <text evidence="4">Amino-acid biosynthesis; L-phenylalanine biosynthesis; phenylpyruvate from prephenate: step 1/1.</text>
</comment>
<dbReference type="Proteomes" id="UP000234845">
    <property type="component" value="Unassembled WGS sequence"/>
</dbReference>
<dbReference type="NCBIfam" id="TIGR01807">
    <property type="entry name" value="CM_P2"/>
    <property type="match status" value="1"/>
</dbReference>
<feature type="domain" description="Chorismate mutase" evidence="20">
    <location>
        <begin position="1"/>
        <end position="103"/>
    </location>
</feature>
<evidence type="ECO:0000256" key="10">
    <source>
        <dbReference type="ARBA" id="ARBA00022605"/>
    </source>
</evidence>
<dbReference type="SUPFAM" id="SSF48600">
    <property type="entry name" value="Chorismate mutase II"/>
    <property type="match status" value="1"/>
</dbReference>
<dbReference type="Pfam" id="PF01817">
    <property type="entry name" value="CM_2"/>
    <property type="match status" value="1"/>
</dbReference>
<keyword evidence="12" id="KW-0584">Phenylalanine biosynthesis</keyword>
<dbReference type="InterPro" id="IPR036979">
    <property type="entry name" value="CM_dom_sf"/>
</dbReference>
<keyword evidence="9" id="KW-0963">Cytoplasm</keyword>
<dbReference type="RefSeq" id="WP_101521910.1">
    <property type="nucleotide sequence ID" value="NZ_PKLZ01000009.1"/>
</dbReference>
<dbReference type="GO" id="GO:0046417">
    <property type="term" value="P:chorismate metabolic process"/>
    <property type="evidence" value="ECO:0007669"/>
    <property type="project" value="InterPro"/>
</dbReference>
<evidence type="ECO:0000256" key="18">
    <source>
        <dbReference type="ARBA" id="ARBA00047848"/>
    </source>
</evidence>
<evidence type="ECO:0000256" key="13">
    <source>
        <dbReference type="ARBA" id="ARBA00023235"/>
    </source>
</evidence>
<dbReference type="InterPro" id="IPR001086">
    <property type="entry name" value="Preph_deHydtase"/>
</dbReference>
<dbReference type="InterPro" id="IPR036263">
    <property type="entry name" value="Chorismate_II_sf"/>
</dbReference>
<dbReference type="CDD" id="cd13630">
    <property type="entry name" value="PBP2_PDT_1"/>
    <property type="match status" value="1"/>
</dbReference>
<evidence type="ECO:0000256" key="1">
    <source>
        <dbReference type="ARBA" id="ARBA00000824"/>
    </source>
</evidence>
<dbReference type="GO" id="GO:0005737">
    <property type="term" value="C:cytoplasm"/>
    <property type="evidence" value="ECO:0007669"/>
    <property type="project" value="UniProtKB-SubCell"/>
</dbReference>
<dbReference type="FunFam" id="3.30.70.260:FF:000012">
    <property type="entry name" value="Prephenate dehydratase"/>
    <property type="match status" value="1"/>
</dbReference>
<gene>
    <name evidence="23" type="ORF">CWI75_12845</name>
</gene>
<evidence type="ECO:0000256" key="16">
    <source>
        <dbReference type="ARBA" id="ARBA00031175"/>
    </source>
</evidence>
<dbReference type="OrthoDB" id="9802281at2"/>
<evidence type="ECO:0000256" key="5">
    <source>
        <dbReference type="ARBA" id="ARBA00004817"/>
    </source>
</evidence>
<dbReference type="PANTHER" id="PTHR21022:SF19">
    <property type="entry name" value="PREPHENATE DEHYDRATASE-RELATED"/>
    <property type="match status" value="1"/>
</dbReference>
<keyword evidence="10" id="KW-0028">Amino-acid biosynthesis</keyword>
<evidence type="ECO:0000256" key="9">
    <source>
        <dbReference type="ARBA" id="ARBA00022490"/>
    </source>
</evidence>
<proteinExistence type="predicted"/>
<dbReference type="InterPro" id="IPR008242">
    <property type="entry name" value="Chor_mutase/pphenate_deHydtase"/>
</dbReference>
<dbReference type="CDD" id="cd04905">
    <property type="entry name" value="ACT_CM-PDT"/>
    <property type="match status" value="1"/>
</dbReference>
<evidence type="ECO:0000256" key="3">
    <source>
        <dbReference type="ARBA" id="ARBA00004496"/>
    </source>
</evidence>
<dbReference type="Pfam" id="PF01842">
    <property type="entry name" value="ACT"/>
    <property type="match status" value="1"/>
</dbReference>
<evidence type="ECO:0000256" key="6">
    <source>
        <dbReference type="ARBA" id="ARBA00012404"/>
    </source>
</evidence>
<keyword evidence="15" id="KW-0511">Multifunctional enzyme</keyword>
<comment type="catalytic activity">
    <reaction evidence="18">
        <text>prephenate + H(+) = 3-phenylpyruvate + CO2 + H2O</text>
        <dbReference type="Rhea" id="RHEA:21648"/>
        <dbReference type="ChEBI" id="CHEBI:15377"/>
        <dbReference type="ChEBI" id="CHEBI:15378"/>
        <dbReference type="ChEBI" id="CHEBI:16526"/>
        <dbReference type="ChEBI" id="CHEBI:18005"/>
        <dbReference type="ChEBI" id="CHEBI:29934"/>
        <dbReference type="EC" id="4.2.1.51"/>
    </reaction>
</comment>
<sequence>MTDTRDLNQVRADIDAIDQDIQALIKRRAECAQRVAEIKLAEILAAGESGEPAGEVVYYRPEREAQVLQRIIDRNQGPLAGEAVAHIFREIMSACLALERPLQVAYLGPEGTFTQAAALKHFGHAAICVAQNTIDTVFAQVASGDCNYGVVPVENSTEGMVSHTLDNFMDSPLKISGEVEMRIVHHLLVAKHTPAQAITRICAHQQALAQCRNWLDLHWPLVEREAVSSNGEAARMAATIPGVAAVAGDMAAELYHLDKLAEHIEDYPDNTTRFLVVGREEVPPSGRDKTSLIVSSRNKPGALFTLLDPFRRAGVSLTRIDTRPSRTEKWAYVFFIEFEGHMQDENVRGIVGELEEQSILFKPLGSYPRAVL</sequence>
<feature type="domain" description="Prephenate dehydratase" evidence="21">
    <location>
        <begin position="103"/>
        <end position="279"/>
    </location>
</feature>
<evidence type="ECO:0000256" key="19">
    <source>
        <dbReference type="PIRSR" id="PIRSR001500-2"/>
    </source>
</evidence>
<dbReference type="InterPro" id="IPR002701">
    <property type="entry name" value="CM_II_prokaryot"/>
</dbReference>
<protein>
    <recommendedName>
        <fullName evidence="8">Bifunctional chorismate mutase/prephenate dehydratase</fullName>
        <ecNumber evidence="7">4.2.1.51</ecNumber>
        <ecNumber evidence="6">5.4.99.5</ecNumber>
    </recommendedName>
    <alternativeName>
        <fullName evidence="17">Chorismate mutase-prephenate dehydratase</fullName>
    </alternativeName>
    <alternativeName>
        <fullName evidence="16">p-protein</fullName>
    </alternativeName>
</protein>
<evidence type="ECO:0000256" key="8">
    <source>
        <dbReference type="ARBA" id="ARBA00014401"/>
    </source>
</evidence>
<dbReference type="EC" id="4.2.1.51" evidence="7"/>
<name>A0A2N5Y0Q4_9GAMM</name>
<dbReference type="PIRSF" id="PIRSF001500">
    <property type="entry name" value="Chor_mut_pdt_Ppr"/>
    <property type="match status" value="1"/>
</dbReference>
<evidence type="ECO:0000259" key="22">
    <source>
        <dbReference type="PROSITE" id="PS51671"/>
    </source>
</evidence>
<dbReference type="PROSITE" id="PS00857">
    <property type="entry name" value="PREPHENATE_DEHYDR_1"/>
    <property type="match status" value="1"/>
</dbReference>
<comment type="catalytic activity">
    <reaction evidence="1">
        <text>chorismate = prephenate</text>
        <dbReference type="Rhea" id="RHEA:13897"/>
        <dbReference type="ChEBI" id="CHEBI:29748"/>
        <dbReference type="ChEBI" id="CHEBI:29934"/>
        <dbReference type="EC" id="5.4.99.5"/>
    </reaction>
</comment>
<dbReference type="PROSITE" id="PS51168">
    <property type="entry name" value="CHORISMATE_MUT_2"/>
    <property type="match status" value="1"/>
</dbReference>
<organism evidence="23 24">
    <name type="scientific">Kineobactrum sediminis</name>
    <dbReference type="NCBI Taxonomy" id="1905677"/>
    <lineage>
        <taxon>Bacteria</taxon>
        <taxon>Pseudomonadati</taxon>
        <taxon>Pseudomonadota</taxon>
        <taxon>Gammaproteobacteria</taxon>
        <taxon>Cellvibrionales</taxon>
        <taxon>Halieaceae</taxon>
        <taxon>Kineobactrum</taxon>
    </lineage>
</organism>
<dbReference type="PANTHER" id="PTHR21022">
    <property type="entry name" value="PREPHENATE DEHYDRATASE P PROTEIN"/>
    <property type="match status" value="1"/>
</dbReference>
<dbReference type="Gene3D" id="3.40.190.10">
    <property type="entry name" value="Periplasmic binding protein-like II"/>
    <property type="match status" value="2"/>
</dbReference>
<dbReference type="PROSITE" id="PS51671">
    <property type="entry name" value="ACT"/>
    <property type="match status" value="1"/>
</dbReference>
<evidence type="ECO:0000256" key="2">
    <source>
        <dbReference type="ARBA" id="ARBA00002364"/>
    </source>
</evidence>
<dbReference type="PROSITE" id="PS51171">
    <property type="entry name" value="PREPHENATE_DEHYDR_3"/>
    <property type="match status" value="1"/>
</dbReference>
<dbReference type="SUPFAM" id="SSF53850">
    <property type="entry name" value="Periplasmic binding protein-like II"/>
    <property type="match status" value="1"/>
</dbReference>
<keyword evidence="14" id="KW-0456">Lyase</keyword>
<dbReference type="SUPFAM" id="SSF55021">
    <property type="entry name" value="ACT-like"/>
    <property type="match status" value="1"/>
</dbReference>
<dbReference type="InterPro" id="IPR010957">
    <property type="entry name" value="G/b/e-P-prot_chorismate_mutase"/>
</dbReference>
<evidence type="ECO:0000256" key="12">
    <source>
        <dbReference type="ARBA" id="ARBA00023222"/>
    </source>
</evidence>
<accession>A0A2N5Y0Q4</accession>
<evidence type="ECO:0000259" key="20">
    <source>
        <dbReference type="PROSITE" id="PS51168"/>
    </source>
</evidence>
<dbReference type="SMART" id="SM00830">
    <property type="entry name" value="CM_2"/>
    <property type="match status" value="1"/>
</dbReference>
<evidence type="ECO:0000256" key="17">
    <source>
        <dbReference type="ARBA" id="ARBA00031520"/>
    </source>
</evidence>
<dbReference type="GO" id="GO:0009094">
    <property type="term" value="P:L-phenylalanine biosynthetic process"/>
    <property type="evidence" value="ECO:0007669"/>
    <property type="project" value="UniProtKB-UniPathway"/>
</dbReference>
<dbReference type="GO" id="GO:0004106">
    <property type="term" value="F:chorismate mutase activity"/>
    <property type="evidence" value="ECO:0007669"/>
    <property type="project" value="UniProtKB-EC"/>
</dbReference>
<feature type="site" description="Essential for prephenate dehydratase activity" evidence="19">
    <location>
        <position position="272"/>
    </location>
</feature>
<comment type="subcellular location">
    <subcellularLocation>
        <location evidence="3">Cytoplasm</location>
    </subcellularLocation>
</comment>
<dbReference type="Gene3D" id="1.20.59.10">
    <property type="entry name" value="Chorismate mutase"/>
    <property type="match status" value="1"/>
</dbReference>
<evidence type="ECO:0000313" key="24">
    <source>
        <dbReference type="Proteomes" id="UP000234845"/>
    </source>
</evidence>
<dbReference type="GO" id="GO:0004664">
    <property type="term" value="F:prephenate dehydratase activity"/>
    <property type="evidence" value="ECO:0007669"/>
    <property type="project" value="UniProtKB-EC"/>
</dbReference>
<evidence type="ECO:0000256" key="4">
    <source>
        <dbReference type="ARBA" id="ARBA00004741"/>
    </source>
</evidence>
<evidence type="ECO:0000313" key="23">
    <source>
        <dbReference type="EMBL" id="PLW81975.1"/>
    </source>
</evidence>
<feature type="domain" description="ACT" evidence="22">
    <location>
        <begin position="291"/>
        <end position="368"/>
    </location>
</feature>
<dbReference type="AlphaFoldDB" id="A0A2N5Y0Q4"/>
<dbReference type="NCBIfam" id="NF008865">
    <property type="entry name" value="PRK11898.1"/>
    <property type="match status" value="1"/>
</dbReference>
<dbReference type="EC" id="5.4.99.5" evidence="6"/>
<dbReference type="UniPathway" id="UPA00120">
    <property type="reaction ID" value="UER00203"/>
</dbReference>
<comment type="pathway">
    <text evidence="5">Metabolic intermediate biosynthesis; prephenate biosynthesis; prephenate from chorismate: step 1/1.</text>
</comment>
<keyword evidence="11" id="KW-0057">Aromatic amino acid biosynthesis</keyword>
<dbReference type="Gene3D" id="3.30.70.260">
    <property type="match status" value="1"/>
</dbReference>
<dbReference type="InterPro" id="IPR045865">
    <property type="entry name" value="ACT-like_dom_sf"/>
</dbReference>
<comment type="function">
    <text evidence="2">Catalyzes the Claisen rearrangement of chorismate to prephenate and the decarboxylation/dehydration of prephenate to phenylpyruvate.</text>
</comment>
<dbReference type="Pfam" id="PF00800">
    <property type="entry name" value="PDT"/>
    <property type="match status" value="1"/>
</dbReference>
<dbReference type="UniPathway" id="UPA00121">
    <property type="reaction ID" value="UER00345"/>
</dbReference>
<evidence type="ECO:0000256" key="11">
    <source>
        <dbReference type="ARBA" id="ARBA00023141"/>
    </source>
</evidence>
<evidence type="ECO:0000256" key="15">
    <source>
        <dbReference type="ARBA" id="ARBA00023268"/>
    </source>
</evidence>
<dbReference type="InterPro" id="IPR002912">
    <property type="entry name" value="ACT_dom"/>
</dbReference>
<dbReference type="FunFam" id="3.40.190.10:FF:000029">
    <property type="entry name" value="Chorismate mutase/Prephenate dehydratase"/>
    <property type="match status" value="1"/>
</dbReference>
<comment type="caution">
    <text evidence="23">The sequence shown here is derived from an EMBL/GenBank/DDBJ whole genome shotgun (WGS) entry which is preliminary data.</text>
</comment>
<evidence type="ECO:0000256" key="14">
    <source>
        <dbReference type="ARBA" id="ARBA00023239"/>
    </source>
</evidence>
<evidence type="ECO:0000256" key="7">
    <source>
        <dbReference type="ARBA" id="ARBA00013147"/>
    </source>
</evidence>
<dbReference type="InterPro" id="IPR018528">
    <property type="entry name" value="Preph_deHydtase_CS"/>
</dbReference>
<reference evidence="24" key="1">
    <citation type="submission" date="2017-11" db="EMBL/GenBank/DDBJ databases">
        <title>The draft genome sequence of Chromatocurvus sp. F02.</title>
        <authorList>
            <person name="Du Z.-J."/>
            <person name="Chang Y.-Q."/>
        </authorList>
    </citation>
    <scope>NUCLEOTIDE SEQUENCE [LARGE SCALE GENOMIC DNA]</scope>
    <source>
        <strain evidence="24">F02</strain>
    </source>
</reference>